<evidence type="ECO:0000256" key="4">
    <source>
        <dbReference type="ARBA" id="ARBA00022500"/>
    </source>
</evidence>
<dbReference type="PROSITE" id="PS50111">
    <property type="entry name" value="CHEMOTAXIS_TRANSDUC_2"/>
    <property type="match status" value="1"/>
</dbReference>
<feature type="domain" description="HAMP" evidence="14">
    <location>
        <begin position="308"/>
        <end position="362"/>
    </location>
</feature>
<sequence>MSWSHIPLKRKLLLAMAGALLISITLSTIMTGMLIKNSTVKRISTAEIPATLTGVAAQVAVEIETRLAVARTMAGNVFVKRWLQQGENNTQQADVTAYLQQLKQDEQAITAFLVSGDSGNYYTENGLARRLNPTKDDWFYQFINSGKNYSLDLDIDDTTKVPTLFINYRIQGQQAITGIGLEIRQLSEFIRNYQVGERGQVYLVDGQGDIKIHPDSQLSGNASLRDRPQLNARLTTLLADGKPQVLQITEPVPSLVAAQYIPALDWYVVVELPTAELFAALQQMTTLVVVLNLVLVALFIMLAVWLASSITRPIINTSAMLQAIADGDADLTRRLEISSADEVGQLSSAFNRFSENMRQLITQLAGTSGQVHNAAGEVLSSARSSHENSRDQVDSITMVATAMTEMGATVREIAGNAEQTAGASRSAVQEANAGQQVMEETTAEMQQLNNELQDIAAAVGELAGDVGQISSVLSVISGISEQTNLLALNAAIEAARAGEQGRGFAVVADEVRNLAQKSQQATEEINAMIERLQKASATAVDAMQHGSERCEAVVNRSADALAALDGVRQSIQLMTDMATQVATATEEQSTVVSDLDKHISHINSLAEQTVQASETTATVCEEQLESASQDLTQIVANFRY</sequence>
<reference evidence="16" key="1">
    <citation type="journal article" date="2019" name="Int. J. Syst. Evol. Microbiol.">
        <title>The Global Catalogue of Microorganisms (GCM) 10K type strain sequencing project: providing services to taxonomists for standard genome sequencing and annotation.</title>
        <authorList>
            <consortium name="The Broad Institute Genomics Platform"/>
            <consortium name="The Broad Institute Genome Sequencing Center for Infectious Disease"/>
            <person name="Wu L."/>
            <person name="Ma J."/>
        </authorList>
    </citation>
    <scope>NUCLEOTIDE SEQUENCE [LARGE SCALE GENOMIC DNA]</scope>
    <source>
        <strain evidence="16">KCTC 42424</strain>
    </source>
</reference>
<evidence type="ECO:0000313" key="16">
    <source>
        <dbReference type="Proteomes" id="UP001595722"/>
    </source>
</evidence>
<keyword evidence="2" id="KW-1003">Cell membrane</keyword>
<feature type="transmembrane region" description="Helical" evidence="12">
    <location>
        <begin position="12"/>
        <end position="35"/>
    </location>
</feature>
<dbReference type="CDD" id="cd12912">
    <property type="entry name" value="PDC2_MCP_like"/>
    <property type="match status" value="1"/>
</dbReference>
<keyword evidence="5 12" id="KW-0812">Transmembrane</keyword>
<proteinExistence type="inferred from homology"/>
<keyword evidence="11" id="KW-0175">Coiled coil</keyword>
<dbReference type="Gene3D" id="3.30.450.20">
    <property type="entry name" value="PAS domain"/>
    <property type="match status" value="1"/>
</dbReference>
<dbReference type="Pfam" id="PF02743">
    <property type="entry name" value="dCache_1"/>
    <property type="match status" value="1"/>
</dbReference>
<dbReference type="Gene3D" id="1.10.287.950">
    <property type="entry name" value="Methyl-accepting chemotaxis protein"/>
    <property type="match status" value="1"/>
</dbReference>
<evidence type="ECO:0000313" key="15">
    <source>
        <dbReference type="EMBL" id="MFC3678645.1"/>
    </source>
</evidence>
<dbReference type="SMART" id="SM00304">
    <property type="entry name" value="HAMP"/>
    <property type="match status" value="1"/>
</dbReference>
<dbReference type="InterPro" id="IPR004090">
    <property type="entry name" value="Chemotax_Me-accpt_rcpt"/>
</dbReference>
<accession>A0ABV7VM74</accession>
<evidence type="ECO:0000256" key="6">
    <source>
        <dbReference type="ARBA" id="ARBA00022989"/>
    </source>
</evidence>
<dbReference type="Pfam" id="PF00672">
    <property type="entry name" value="HAMP"/>
    <property type="match status" value="1"/>
</dbReference>
<evidence type="ECO:0000256" key="7">
    <source>
        <dbReference type="ARBA" id="ARBA00023136"/>
    </source>
</evidence>
<evidence type="ECO:0000256" key="11">
    <source>
        <dbReference type="SAM" id="Coils"/>
    </source>
</evidence>
<protein>
    <submittedName>
        <fullName evidence="15">Methyl-accepting chemotaxis protein</fullName>
    </submittedName>
</protein>
<dbReference type="InterPro" id="IPR003660">
    <property type="entry name" value="HAMP_dom"/>
</dbReference>
<dbReference type="PANTHER" id="PTHR32089">
    <property type="entry name" value="METHYL-ACCEPTING CHEMOTAXIS PROTEIN MCPB"/>
    <property type="match status" value="1"/>
</dbReference>
<dbReference type="InterPro" id="IPR033479">
    <property type="entry name" value="dCache_1"/>
</dbReference>
<evidence type="ECO:0000259" key="14">
    <source>
        <dbReference type="PROSITE" id="PS50885"/>
    </source>
</evidence>
<evidence type="ECO:0000256" key="10">
    <source>
        <dbReference type="PROSITE-ProRule" id="PRU00284"/>
    </source>
</evidence>
<evidence type="ECO:0000259" key="13">
    <source>
        <dbReference type="PROSITE" id="PS50111"/>
    </source>
</evidence>
<keyword evidence="16" id="KW-1185">Reference proteome</keyword>
<dbReference type="CDD" id="cd11386">
    <property type="entry name" value="MCP_signal"/>
    <property type="match status" value="1"/>
</dbReference>
<evidence type="ECO:0000256" key="8">
    <source>
        <dbReference type="ARBA" id="ARBA00023224"/>
    </source>
</evidence>
<evidence type="ECO:0000256" key="5">
    <source>
        <dbReference type="ARBA" id="ARBA00022692"/>
    </source>
</evidence>
<dbReference type="Proteomes" id="UP001595722">
    <property type="component" value="Unassembled WGS sequence"/>
</dbReference>
<keyword evidence="4" id="KW-0145">Chemotaxis</keyword>
<evidence type="ECO:0000256" key="3">
    <source>
        <dbReference type="ARBA" id="ARBA00022481"/>
    </source>
</evidence>
<evidence type="ECO:0000256" key="2">
    <source>
        <dbReference type="ARBA" id="ARBA00022475"/>
    </source>
</evidence>
<feature type="domain" description="Methyl-accepting transducer" evidence="13">
    <location>
        <begin position="367"/>
        <end position="603"/>
    </location>
</feature>
<comment type="caution">
    <text evidence="15">The sequence shown here is derived from an EMBL/GenBank/DDBJ whole genome shotgun (WGS) entry which is preliminary data.</text>
</comment>
<evidence type="ECO:0000256" key="9">
    <source>
        <dbReference type="ARBA" id="ARBA00029447"/>
    </source>
</evidence>
<comment type="subcellular location">
    <subcellularLocation>
        <location evidence="1">Cell membrane</location>
        <topology evidence="1">Multi-pass membrane protein</topology>
    </subcellularLocation>
</comment>
<dbReference type="SUPFAM" id="SSF58104">
    <property type="entry name" value="Methyl-accepting chemotaxis protein (MCP) signaling domain"/>
    <property type="match status" value="1"/>
</dbReference>
<dbReference type="CDD" id="cd06225">
    <property type="entry name" value="HAMP"/>
    <property type="match status" value="1"/>
</dbReference>
<dbReference type="Pfam" id="PF00015">
    <property type="entry name" value="MCPsignal"/>
    <property type="match status" value="1"/>
</dbReference>
<keyword evidence="8 10" id="KW-0807">Transducer</keyword>
<dbReference type="InterPro" id="IPR004089">
    <property type="entry name" value="MCPsignal_dom"/>
</dbReference>
<dbReference type="SMART" id="SM00283">
    <property type="entry name" value="MA"/>
    <property type="match status" value="1"/>
</dbReference>
<keyword evidence="3" id="KW-0488">Methylation</keyword>
<feature type="transmembrane region" description="Helical" evidence="12">
    <location>
        <begin position="287"/>
        <end position="307"/>
    </location>
</feature>
<feature type="coiled-coil region" evidence="11">
    <location>
        <begin position="431"/>
        <end position="465"/>
    </location>
</feature>
<comment type="similarity">
    <text evidence="9">Belongs to the methyl-accepting chemotaxis (MCP) protein family.</text>
</comment>
<keyword evidence="7 12" id="KW-0472">Membrane</keyword>
<dbReference type="PANTHER" id="PTHR32089:SF39">
    <property type="entry name" value="METHYL-ACCEPTING CHEMOTAXIS PROTEIN HLYB"/>
    <property type="match status" value="1"/>
</dbReference>
<evidence type="ECO:0000256" key="1">
    <source>
        <dbReference type="ARBA" id="ARBA00004651"/>
    </source>
</evidence>
<dbReference type="RefSeq" id="WP_376864195.1">
    <property type="nucleotide sequence ID" value="NZ_JBHRYB010000001.1"/>
</dbReference>
<evidence type="ECO:0000256" key="12">
    <source>
        <dbReference type="SAM" id="Phobius"/>
    </source>
</evidence>
<feature type="coiled-coil region" evidence="11">
    <location>
        <begin position="511"/>
        <end position="538"/>
    </location>
</feature>
<keyword evidence="6 12" id="KW-1133">Transmembrane helix</keyword>
<dbReference type="EMBL" id="JBHRYB010000001">
    <property type="protein sequence ID" value="MFC3678645.1"/>
    <property type="molecule type" value="Genomic_DNA"/>
</dbReference>
<dbReference type="PRINTS" id="PR00260">
    <property type="entry name" value="CHEMTRNSDUCR"/>
</dbReference>
<name>A0ABV7VM74_9GAMM</name>
<organism evidence="15 16">
    <name type="scientific">Bacterioplanoides pacificum</name>
    <dbReference type="NCBI Taxonomy" id="1171596"/>
    <lineage>
        <taxon>Bacteria</taxon>
        <taxon>Pseudomonadati</taxon>
        <taxon>Pseudomonadota</taxon>
        <taxon>Gammaproteobacteria</taxon>
        <taxon>Oceanospirillales</taxon>
        <taxon>Oceanospirillaceae</taxon>
        <taxon>Bacterioplanoides</taxon>
    </lineage>
</organism>
<dbReference type="PROSITE" id="PS50885">
    <property type="entry name" value="HAMP"/>
    <property type="match status" value="1"/>
</dbReference>
<gene>
    <name evidence="15" type="ORF">ACFOMG_00800</name>
</gene>